<organism evidence="2 3">
    <name type="scientific">Pseudomonas phage vB_PaeM_PS119XW</name>
    <dbReference type="NCBI Taxonomy" id="2601632"/>
    <lineage>
        <taxon>Viruses</taxon>
        <taxon>Duplodnaviria</taxon>
        <taxon>Heunggongvirae</taxon>
        <taxon>Uroviricota</taxon>
        <taxon>Caudoviricetes</taxon>
        <taxon>Chimalliviridae</taxon>
        <taxon>Pawinskivirus</taxon>
        <taxon>Pawinskivirus PS119XW</taxon>
    </lineage>
</organism>
<dbReference type="GO" id="GO:0140291">
    <property type="term" value="P:peptidyl-glutamate ADP-deribosylation"/>
    <property type="evidence" value="ECO:0007669"/>
    <property type="project" value="TreeGrafter"/>
</dbReference>
<dbReference type="Pfam" id="PF01661">
    <property type="entry name" value="Macro"/>
    <property type="match status" value="1"/>
</dbReference>
<dbReference type="InterPro" id="IPR043472">
    <property type="entry name" value="Macro_dom-like"/>
</dbReference>
<dbReference type="Gene3D" id="3.40.220.10">
    <property type="entry name" value="Leucine Aminopeptidase, subunit E, domain 1"/>
    <property type="match status" value="1"/>
</dbReference>
<dbReference type="InterPro" id="IPR002589">
    <property type="entry name" value="Macro_dom"/>
</dbReference>
<proteinExistence type="predicted"/>
<dbReference type="Proteomes" id="UP000322144">
    <property type="component" value="Segment"/>
</dbReference>
<dbReference type="InterPro" id="IPR050892">
    <property type="entry name" value="ADP-ribose_metab_enzymes"/>
</dbReference>
<protein>
    <recommendedName>
        <fullName evidence="1">Macro domain-containing protein</fullName>
    </recommendedName>
</protein>
<dbReference type="PANTHER" id="PTHR12521:SF0">
    <property type="entry name" value="ADP-RIBOSE GLYCOHYDROLASE OARD1"/>
    <property type="match status" value="1"/>
</dbReference>
<keyword evidence="3" id="KW-1185">Reference proteome</keyword>
<feature type="domain" description="Macro" evidence="1">
    <location>
        <begin position="21"/>
        <end position="133"/>
    </location>
</feature>
<dbReference type="RefSeq" id="YP_010660852.1">
    <property type="nucleotide sequence ID" value="NC_070882.1"/>
</dbReference>
<dbReference type="EMBL" id="MN103543">
    <property type="protein sequence ID" value="QEM41841.1"/>
    <property type="molecule type" value="Genomic_DNA"/>
</dbReference>
<dbReference type="SUPFAM" id="SSF52949">
    <property type="entry name" value="Macro domain-like"/>
    <property type="match status" value="1"/>
</dbReference>
<evidence type="ECO:0000313" key="3">
    <source>
        <dbReference type="Proteomes" id="UP000322144"/>
    </source>
</evidence>
<accession>A0A5C1K8M0</accession>
<evidence type="ECO:0000259" key="1">
    <source>
        <dbReference type="Pfam" id="PF01661"/>
    </source>
</evidence>
<dbReference type="KEGG" id="vg:77936862"/>
<evidence type="ECO:0000313" key="2">
    <source>
        <dbReference type="EMBL" id="QEM41841.1"/>
    </source>
</evidence>
<dbReference type="GeneID" id="77936862"/>
<sequence>MAEFVIGKDIFKEPGDLYLITVNTRGVMGTGLAESFREKFPELYQRYKHDCKYRIITIGNPTIYLADDGKRYMMFPTKDRWQDDSQLSYINDGLQWIVDNIDVEDGIDPKWKIVVPPLGCGNGMLKWPDVKQTLEKFSSHIPNEMVVVVPPWMAALA</sequence>
<dbReference type="PANTHER" id="PTHR12521">
    <property type="entry name" value="PROTEIN C6ORF130"/>
    <property type="match status" value="1"/>
</dbReference>
<name>A0A5C1K8M0_9CAUD</name>
<reference evidence="2 3" key="1">
    <citation type="submission" date="2019-06" db="EMBL/GenBank/DDBJ databases">
        <title>A distant relative of Phikzvirus genus phages from a therapeutic phage collection.</title>
        <authorList>
            <person name="Hejnowicz M.S."/>
            <person name="Dabrowski K."/>
            <person name="Gawor J."/>
            <person name="Weber-Dabrowska B."/>
            <person name="Gromadka R."/>
            <person name="Lobocka M.B."/>
        </authorList>
    </citation>
    <scope>NUCLEOTIDE SEQUENCE [LARGE SCALE GENOMIC DNA]</scope>
</reference>